<proteinExistence type="predicted"/>
<dbReference type="Pfam" id="PF01547">
    <property type="entry name" value="SBP_bac_1"/>
    <property type="match status" value="1"/>
</dbReference>
<keyword evidence="2" id="KW-1185">Reference proteome</keyword>
<sequence length="413" mass="43885">MAIKARTGVFLGVGVLAVAAIATTVIVNVVQNSSRDDDVVTWWVPDWDYEVAVELVDEFEQEHPGMSVELVQTTGDTVANRTSVALDSGNVPDVITESVARVRGYADKGQLADLSGLFGADIPADDFAPGLIDALSVDGATYAMPYRWATNALIYNPELFEAAGIEEPPATWDEFVEDARALTKDGVVGTAWPIQGDPSDLTLRFLEFAVSEGATITDGAPELTEESTEAAVEMLGGAIAEGWASPSSFELDNTGIRELFLQGRVAMYPGGVFDVAEAQAQGAPIATALLPGPEGPGTALGVGWAHVVPEGSAHRDGAEELVRFLAEPESMAALTLTFPARLSASEESKFQTPERVAYAQQLAEHSVPAPYDPRWTASVQAVHDQIQEVALTRKTAQEAAADIQQVVDRAFAE</sequence>
<dbReference type="PANTHER" id="PTHR43649:SF30">
    <property type="entry name" value="ABC TRANSPORTER SUBSTRATE-BINDING PROTEIN"/>
    <property type="match status" value="1"/>
</dbReference>
<name>A0ABP7BTG7_9MICO</name>
<dbReference type="InterPro" id="IPR050490">
    <property type="entry name" value="Bact_solute-bd_prot1"/>
</dbReference>
<evidence type="ECO:0000313" key="2">
    <source>
        <dbReference type="Proteomes" id="UP001410795"/>
    </source>
</evidence>
<gene>
    <name evidence="1" type="ORF">GCM10022202_31820</name>
</gene>
<accession>A0ABP7BTG7</accession>
<organism evidence="1 2">
    <name type="scientific">Microbacterium marinilacus</name>
    <dbReference type="NCBI Taxonomy" id="415209"/>
    <lineage>
        <taxon>Bacteria</taxon>
        <taxon>Bacillati</taxon>
        <taxon>Actinomycetota</taxon>
        <taxon>Actinomycetes</taxon>
        <taxon>Micrococcales</taxon>
        <taxon>Microbacteriaceae</taxon>
        <taxon>Microbacterium</taxon>
    </lineage>
</organism>
<dbReference type="CDD" id="cd13585">
    <property type="entry name" value="PBP2_TMBP_like"/>
    <property type="match status" value="1"/>
</dbReference>
<protein>
    <submittedName>
        <fullName evidence="1">Sugar ABC transporter substrate-binding protein</fullName>
    </submittedName>
</protein>
<comment type="caution">
    <text evidence="1">The sequence shown here is derived from an EMBL/GenBank/DDBJ whole genome shotgun (WGS) entry which is preliminary data.</text>
</comment>
<dbReference type="Gene3D" id="3.40.190.10">
    <property type="entry name" value="Periplasmic binding protein-like II"/>
    <property type="match status" value="1"/>
</dbReference>
<reference evidence="2" key="1">
    <citation type="journal article" date="2019" name="Int. J. Syst. Evol. Microbiol.">
        <title>The Global Catalogue of Microorganisms (GCM) 10K type strain sequencing project: providing services to taxonomists for standard genome sequencing and annotation.</title>
        <authorList>
            <consortium name="The Broad Institute Genomics Platform"/>
            <consortium name="The Broad Institute Genome Sequencing Center for Infectious Disease"/>
            <person name="Wu L."/>
            <person name="Ma J."/>
        </authorList>
    </citation>
    <scope>NUCLEOTIDE SEQUENCE [LARGE SCALE GENOMIC DNA]</scope>
    <source>
        <strain evidence="2">JCM 16546</strain>
    </source>
</reference>
<dbReference type="PANTHER" id="PTHR43649">
    <property type="entry name" value="ARABINOSE-BINDING PROTEIN-RELATED"/>
    <property type="match status" value="1"/>
</dbReference>
<dbReference type="Proteomes" id="UP001410795">
    <property type="component" value="Unassembled WGS sequence"/>
</dbReference>
<dbReference type="SUPFAM" id="SSF53850">
    <property type="entry name" value="Periplasmic binding protein-like II"/>
    <property type="match status" value="1"/>
</dbReference>
<dbReference type="RefSeq" id="WP_221858321.1">
    <property type="nucleotide sequence ID" value="NZ_BAAAYV010000025.1"/>
</dbReference>
<dbReference type="InterPro" id="IPR006059">
    <property type="entry name" value="SBP"/>
</dbReference>
<evidence type="ECO:0000313" key="1">
    <source>
        <dbReference type="EMBL" id="GAA3667397.1"/>
    </source>
</evidence>
<dbReference type="EMBL" id="BAAAYV010000025">
    <property type="protein sequence ID" value="GAA3667397.1"/>
    <property type="molecule type" value="Genomic_DNA"/>
</dbReference>